<dbReference type="EMBL" id="JAMTCO010000003">
    <property type="protein sequence ID" value="MCP2268600.1"/>
    <property type="molecule type" value="Genomic_DNA"/>
</dbReference>
<dbReference type="RefSeq" id="WP_253885521.1">
    <property type="nucleotide sequence ID" value="NZ_BAAAVB010000001.1"/>
</dbReference>
<dbReference type="Proteomes" id="UP001205185">
    <property type="component" value="Unassembled WGS sequence"/>
</dbReference>
<name>A0ABT1I7J9_9PSEU</name>
<keyword evidence="2" id="KW-1185">Reference proteome</keyword>
<reference evidence="1 2" key="1">
    <citation type="submission" date="2022-06" db="EMBL/GenBank/DDBJ databases">
        <title>Genomic Encyclopedia of Archaeal and Bacterial Type Strains, Phase II (KMG-II): from individual species to whole genera.</title>
        <authorList>
            <person name="Goeker M."/>
        </authorList>
    </citation>
    <scope>NUCLEOTIDE SEQUENCE [LARGE SCALE GENOMIC DNA]</scope>
    <source>
        <strain evidence="1 2">DSM 44255</strain>
    </source>
</reference>
<evidence type="ECO:0000313" key="2">
    <source>
        <dbReference type="Proteomes" id="UP001205185"/>
    </source>
</evidence>
<proteinExistence type="predicted"/>
<evidence type="ECO:0000313" key="1">
    <source>
        <dbReference type="EMBL" id="MCP2268600.1"/>
    </source>
</evidence>
<accession>A0ABT1I7J9</accession>
<organism evidence="1 2">
    <name type="scientific">Actinokineospora diospyrosa</name>
    <dbReference type="NCBI Taxonomy" id="103728"/>
    <lineage>
        <taxon>Bacteria</taxon>
        <taxon>Bacillati</taxon>
        <taxon>Actinomycetota</taxon>
        <taxon>Actinomycetes</taxon>
        <taxon>Pseudonocardiales</taxon>
        <taxon>Pseudonocardiaceae</taxon>
        <taxon>Actinokineospora</taxon>
    </lineage>
</organism>
<comment type="caution">
    <text evidence="1">The sequence shown here is derived from an EMBL/GenBank/DDBJ whole genome shotgun (WGS) entry which is preliminary data.</text>
</comment>
<sequence>MDVFTAGIGPGRVEIYVSGPRAEACSRLLAWFETLARASLCLQFEDDPHQPKVMLFGRLHDGTPAVVVAPLAEDDVVGITRDRIGEWVLHWLRMQAVDVAA</sequence>
<protein>
    <submittedName>
        <fullName evidence="1">Uncharacterized protein</fullName>
    </submittedName>
</protein>
<gene>
    <name evidence="1" type="ORF">LV75_001087</name>
</gene>